<dbReference type="InterPro" id="IPR037682">
    <property type="entry name" value="TonB_C"/>
</dbReference>
<organism evidence="6 7">
    <name type="scientific">Glaciecola siphonariae</name>
    <dbReference type="NCBI Taxonomy" id="521012"/>
    <lineage>
        <taxon>Bacteria</taxon>
        <taxon>Pseudomonadati</taxon>
        <taxon>Pseudomonadota</taxon>
        <taxon>Gammaproteobacteria</taxon>
        <taxon>Alteromonadales</taxon>
        <taxon>Alteromonadaceae</taxon>
        <taxon>Glaciecola</taxon>
    </lineage>
</organism>
<dbReference type="RefSeq" id="WP_382409054.1">
    <property type="nucleotide sequence ID" value="NZ_JBHSGU010000005.1"/>
</dbReference>
<accession>A0ABV9LWR2</accession>
<dbReference type="PROSITE" id="PS52015">
    <property type="entry name" value="TONB_CTD"/>
    <property type="match status" value="1"/>
</dbReference>
<evidence type="ECO:0000256" key="1">
    <source>
        <dbReference type="ARBA" id="ARBA00004167"/>
    </source>
</evidence>
<dbReference type="SUPFAM" id="SSF74653">
    <property type="entry name" value="TolA/TonB C-terminal domain"/>
    <property type="match status" value="1"/>
</dbReference>
<keyword evidence="3" id="KW-1133">Transmembrane helix</keyword>
<evidence type="ECO:0000256" key="3">
    <source>
        <dbReference type="ARBA" id="ARBA00022989"/>
    </source>
</evidence>
<dbReference type="InterPro" id="IPR006260">
    <property type="entry name" value="TonB/TolA_C"/>
</dbReference>
<proteinExistence type="predicted"/>
<evidence type="ECO:0000259" key="5">
    <source>
        <dbReference type="PROSITE" id="PS52015"/>
    </source>
</evidence>
<gene>
    <name evidence="6" type="ORF">ACFO4O_12580</name>
</gene>
<dbReference type="Pfam" id="PF03544">
    <property type="entry name" value="TonB_C"/>
    <property type="match status" value="1"/>
</dbReference>
<comment type="caution">
    <text evidence="6">The sequence shown here is derived from an EMBL/GenBank/DDBJ whole genome shotgun (WGS) entry which is preliminary data.</text>
</comment>
<evidence type="ECO:0000313" key="6">
    <source>
        <dbReference type="EMBL" id="MFC4701001.1"/>
    </source>
</evidence>
<evidence type="ECO:0000256" key="2">
    <source>
        <dbReference type="ARBA" id="ARBA00022692"/>
    </source>
</evidence>
<dbReference type="PROSITE" id="PS51257">
    <property type="entry name" value="PROKAR_LIPOPROTEIN"/>
    <property type="match status" value="1"/>
</dbReference>
<keyword evidence="4" id="KW-0472">Membrane</keyword>
<dbReference type="Gene3D" id="3.30.2420.10">
    <property type="entry name" value="TonB"/>
    <property type="match status" value="1"/>
</dbReference>
<dbReference type="Proteomes" id="UP001595897">
    <property type="component" value="Unassembled WGS sequence"/>
</dbReference>
<name>A0ABV9LWR2_9ALTE</name>
<feature type="domain" description="TonB C-terminal" evidence="5">
    <location>
        <begin position="48"/>
        <end position="144"/>
    </location>
</feature>
<comment type="subcellular location">
    <subcellularLocation>
        <location evidence="1">Membrane</location>
        <topology evidence="1">Single-pass membrane protein</topology>
    </subcellularLocation>
</comment>
<reference evidence="7" key="1">
    <citation type="journal article" date="2019" name="Int. J. Syst. Evol. Microbiol.">
        <title>The Global Catalogue of Microorganisms (GCM) 10K type strain sequencing project: providing services to taxonomists for standard genome sequencing and annotation.</title>
        <authorList>
            <consortium name="The Broad Institute Genomics Platform"/>
            <consortium name="The Broad Institute Genome Sequencing Center for Infectious Disease"/>
            <person name="Wu L."/>
            <person name="Ma J."/>
        </authorList>
    </citation>
    <scope>NUCLEOTIDE SEQUENCE [LARGE SCALE GENOMIC DNA]</scope>
    <source>
        <strain evidence="7">KACC 12507</strain>
    </source>
</reference>
<keyword evidence="2" id="KW-0812">Transmembrane</keyword>
<protein>
    <submittedName>
        <fullName evidence="6">Energy transducer TonB</fullName>
    </submittedName>
</protein>
<evidence type="ECO:0000256" key="4">
    <source>
        <dbReference type="ARBA" id="ARBA00023136"/>
    </source>
</evidence>
<evidence type="ECO:0000313" key="7">
    <source>
        <dbReference type="Proteomes" id="UP001595897"/>
    </source>
</evidence>
<dbReference type="NCBIfam" id="TIGR01352">
    <property type="entry name" value="tonB_Cterm"/>
    <property type="match status" value="1"/>
</dbReference>
<keyword evidence="7" id="KW-1185">Reference proteome</keyword>
<dbReference type="EMBL" id="JBHSGU010000005">
    <property type="protein sequence ID" value="MFC4701001.1"/>
    <property type="molecule type" value="Genomic_DNA"/>
</dbReference>
<sequence>MYRMILFITIFALSACQTTEAPQSSIEKETGEVPKQYIDLTSPNPTHAILDYWQIKTRVDPRYPSTAARDKLSGCVETIVGIGTDGRAAELAIRFSYPQGVFDSSAVKALKEWRWTPANTNQERHPVLAVVKLYFSVANSKNKKAVETYCGDSGL</sequence>